<evidence type="ECO:0000313" key="3">
    <source>
        <dbReference type="Proteomes" id="UP000438991"/>
    </source>
</evidence>
<evidence type="ECO:0000313" key="2">
    <source>
        <dbReference type="EMBL" id="MTW18783.1"/>
    </source>
</evidence>
<organism evidence="2 3">
    <name type="scientific">Rhodoplanes serenus</name>
    <dbReference type="NCBI Taxonomy" id="200615"/>
    <lineage>
        <taxon>Bacteria</taxon>
        <taxon>Pseudomonadati</taxon>
        <taxon>Pseudomonadota</taxon>
        <taxon>Alphaproteobacteria</taxon>
        <taxon>Hyphomicrobiales</taxon>
        <taxon>Nitrobacteraceae</taxon>
        <taxon>Rhodoplanes</taxon>
    </lineage>
</organism>
<name>A0A9X5AV98_9BRAD</name>
<sequence>MTEVHKYPPGSIQALRLEVSRVIAEEKAYSVPHVCVRYGLAEGEQREAFDSKRNYVLKRMQALSNGEVVATAEAVFQDYGDPQLGSALDKVKAVAPADPGISAVLAHFDEAGVHADWAKALDRRDRDPAGAITMARTLIENTCRTVLAKAGQEPPVGAELTVLYRQAAKVLRLAPDDHTEEAFKRILGSCQNVVETLATLRNRLGDAHGGPGRGRPAPRHAQLAVNLAGAMATFLVATWQSTNGDSQG</sequence>
<dbReference type="InterPro" id="IPR026001">
    <property type="entry name" value="Abi-like_C"/>
</dbReference>
<reference evidence="2 3" key="1">
    <citation type="submission" date="2019-11" db="EMBL/GenBank/DDBJ databases">
        <title>Whole-genome sequence of Rhodoplanes serenus DSM 18633, type strain.</title>
        <authorList>
            <person name="Kyndt J.A."/>
            <person name="Meyer T.E."/>
        </authorList>
    </citation>
    <scope>NUCLEOTIDE SEQUENCE [LARGE SCALE GENOMIC DNA]</scope>
    <source>
        <strain evidence="2 3">DSM 18633</strain>
    </source>
</reference>
<evidence type="ECO:0000259" key="1">
    <source>
        <dbReference type="Pfam" id="PF14355"/>
    </source>
</evidence>
<protein>
    <recommendedName>
        <fullName evidence="1">Abortive infection protein-like C-terminal domain-containing protein</fullName>
    </recommendedName>
</protein>
<proteinExistence type="predicted"/>
<feature type="domain" description="Abortive infection protein-like C-terminal" evidence="1">
    <location>
        <begin position="163"/>
        <end position="236"/>
    </location>
</feature>
<dbReference type="Proteomes" id="UP000438991">
    <property type="component" value="Unassembled WGS sequence"/>
</dbReference>
<dbReference type="EMBL" id="WNKV01000020">
    <property type="protein sequence ID" value="MTW18783.1"/>
    <property type="molecule type" value="Genomic_DNA"/>
</dbReference>
<accession>A0A9X5AV98</accession>
<dbReference type="RefSeq" id="WP_155481164.1">
    <property type="nucleotide sequence ID" value="NZ_WNKV01000020.1"/>
</dbReference>
<comment type="caution">
    <text evidence="2">The sequence shown here is derived from an EMBL/GenBank/DDBJ whole genome shotgun (WGS) entry which is preliminary data.</text>
</comment>
<dbReference type="AlphaFoldDB" id="A0A9X5AV98"/>
<dbReference type="Pfam" id="PF14355">
    <property type="entry name" value="Abi_C"/>
    <property type="match status" value="1"/>
</dbReference>
<gene>
    <name evidence="2" type="ORF">GJ689_21515</name>
</gene>